<feature type="transmembrane region" description="Helical" evidence="1">
    <location>
        <begin position="48"/>
        <end position="66"/>
    </location>
</feature>
<name>A0A0F9IR82_9ZZZZ</name>
<dbReference type="EMBL" id="LAZR01013332">
    <property type="protein sequence ID" value="KKM22439.1"/>
    <property type="molecule type" value="Genomic_DNA"/>
</dbReference>
<protein>
    <submittedName>
        <fullName evidence="2">Uncharacterized protein</fullName>
    </submittedName>
</protein>
<dbReference type="InterPro" id="IPR046595">
    <property type="entry name" value="DUF6653"/>
</dbReference>
<keyword evidence="1" id="KW-0812">Transmembrane</keyword>
<proteinExistence type="predicted"/>
<dbReference type="AlphaFoldDB" id="A0A0F9IR82"/>
<keyword evidence="1" id="KW-0472">Membrane</keyword>
<comment type="caution">
    <text evidence="2">The sequence shown here is derived from an EMBL/GenBank/DDBJ whole genome shotgun (WGS) entry which is preliminary data.</text>
</comment>
<dbReference type="Pfam" id="PF20358">
    <property type="entry name" value="DUF6653"/>
    <property type="match status" value="1"/>
</dbReference>
<sequence length="185" mass="21131">MKQTLEGRIAKLFSMSDETWERHANPWSVWTRFTALPVLIAAIWSRTWIGPWAWGLTGLAALWIWVNPRIFPKPASTDNWASKAVLGERVWINRKQIPLPEHHRLAPKLLSGLSGLGLGLLVWGLLQLHIWPTAMGTALVYAGKVWFLDRMVWLYEDMKGATPEYSSWLYKNKAEQDAPSEATPQ</sequence>
<keyword evidence="1" id="KW-1133">Transmembrane helix</keyword>
<organism evidence="2">
    <name type="scientific">marine sediment metagenome</name>
    <dbReference type="NCBI Taxonomy" id="412755"/>
    <lineage>
        <taxon>unclassified sequences</taxon>
        <taxon>metagenomes</taxon>
        <taxon>ecological metagenomes</taxon>
    </lineage>
</organism>
<feature type="transmembrane region" description="Helical" evidence="1">
    <location>
        <begin position="130"/>
        <end position="148"/>
    </location>
</feature>
<gene>
    <name evidence="2" type="ORF">LCGC14_1625350</name>
</gene>
<evidence type="ECO:0000313" key="2">
    <source>
        <dbReference type="EMBL" id="KKM22439.1"/>
    </source>
</evidence>
<evidence type="ECO:0000256" key="1">
    <source>
        <dbReference type="SAM" id="Phobius"/>
    </source>
</evidence>
<reference evidence="2" key="1">
    <citation type="journal article" date="2015" name="Nature">
        <title>Complex archaea that bridge the gap between prokaryotes and eukaryotes.</title>
        <authorList>
            <person name="Spang A."/>
            <person name="Saw J.H."/>
            <person name="Jorgensen S.L."/>
            <person name="Zaremba-Niedzwiedzka K."/>
            <person name="Martijn J."/>
            <person name="Lind A.E."/>
            <person name="van Eijk R."/>
            <person name="Schleper C."/>
            <person name="Guy L."/>
            <person name="Ettema T.J."/>
        </authorList>
    </citation>
    <scope>NUCLEOTIDE SEQUENCE</scope>
</reference>
<accession>A0A0F9IR82</accession>